<dbReference type="EMBL" id="FQXM01000013">
    <property type="protein sequence ID" value="SHH78310.1"/>
    <property type="molecule type" value="Genomic_DNA"/>
</dbReference>
<evidence type="ECO:0000313" key="3">
    <source>
        <dbReference type="EMBL" id="SHH78310.1"/>
    </source>
</evidence>
<dbReference type="SUPFAM" id="SSF55073">
    <property type="entry name" value="Nucleotide cyclase"/>
    <property type="match status" value="1"/>
</dbReference>
<dbReference type="Proteomes" id="UP000184447">
    <property type="component" value="Unassembled WGS sequence"/>
</dbReference>
<dbReference type="InterPro" id="IPR029787">
    <property type="entry name" value="Nucleotide_cyclase"/>
</dbReference>
<name>A0A1M5VSZ2_9CLOT</name>
<dbReference type="NCBIfam" id="TIGR00254">
    <property type="entry name" value="GGDEF"/>
    <property type="match status" value="1"/>
</dbReference>
<dbReference type="Pfam" id="PF00990">
    <property type="entry name" value="GGDEF"/>
    <property type="match status" value="1"/>
</dbReference>
<protein>
    <submittedName>
        <fullName evidence="3">Diguanylate cyclase (GGDEF) domain-containing protein</fullName>
    </submittedName>
</protein>
<sequence>MVKEKNYDFNEIYEFIFQYSSISIIELDKDRNIVCVNKAFTKLANSQENYINKPFTQYFEIESKVELNDFSYRGENKKNDVESIYMISVKYNKGNGRVSKIKGKVIKFKDKSIVFLEDLFISEEEIISKMSEMNIEMMGLTRELAKKNIELKKANNEISKLVNTDYLTGLSNRREFYKRLEENISLIERTECGNIGLIMADIDFFKKVNDSYGHDIGDQVLIAFSNMLKSNIRKEDLVARIGGEEFCILVASLEISKVAVLAEKLRKKCEEMWVEIDKLKESINITASFGVTVYKNDDMKENKDKFLKRADLALYKAKNSGRNKVVVFEEYEIDMN</sequence>
<evidence type="ECO:0000256" key="1">
    <source>
        <dbReference type="SAM" id="Coils"/>
    </source>
</evidence>
<keyword evidence="4" id="KW-1185">Reference proteome</keyword>
<feature type="domain" description="GGDEF" evidence="2">
    <location>
        <begin position="193"/>
        <end position="330"/>
    </location>
</feature>
<dbReference type="Gene3D" id="3.30.70.270">
    <property type="match status" value="1"/>
</dbReference>
<dbReference type="FunFam" id="3.30.70.270:FF:000001">
    <property type="entry name" value="Diguanylate cyclase domain protein"/>
    <property type="match status" value="1"/>
</dbReference>
<accession>A0A1M5VSZ2</accession>
<dbReference type="CDD" id="cd01949">
    <property type="entry name" value="GGDEF"/>
    <property type="match status" value="1"/>
</dbReference>
<dbReference type="SMART" id="SM00267">
    <property type="entry name" value="GGDEF"/>
    <property type="match status" value="1"/>
</dbReference>
<reference evidence="3 4" key="1">
    <citation type="submission" date="2016-11" db="EMBL/GenBank/DDBJ databases">
        <authorList>
            <person name="Jaros S."/>
            <person name="Januszkiewicz K."/>
            <person name="Wedrychowicz H."/>
        </authorList>
    </citation>
    <scope>NUCLEOTIDE SEQUENCE [LARGE SCALE GENOMIC DNA]</scope>
    <source>
        <strain evidence="3 4">DSM 8605</strain>
    </source>
</reference>
<evidence type="ECO:0000259" key="2">
    <source>
        <dbReference type="PROSITE" id="PS50887"/>
    </source>
</evidence>
<dbReference type="Gene3D" id="3.30.450.20">
    <property type="entry name" value="PAS domain"/>
    <property type="match status" value="1"/>
</dbReference>
<dbReference type="InterPro" id="IPR000160">
    <property type="entry name" value="GGDEF_dom"/>
</dbReference>
<dbReference type="PROSITE" id="PS50887">
    <property type="entry name" value="GGDEF"/>
    <property type="match status" value="1"/>
</dbReference>
<dbReference type="PANTHER" id="PTHR45138">
    <property type="entry name" value="REGULATORY COMPONENTS OF SENSORY TRANSDUCTION SYSTEM"/>
    <property type="match status" value="1"/>
</dbReference>
<dbReference type="GO" id="GO:0052621">
    <property type="term" value="F:diguanylate cyclase activity"/>
    <property type="evidence" value="ECO:0007669"/>
    <property type="project" value="TreeGrafter"/>
</dbReference>
<proteinExistence type="predicted"/>
<dbReference type="InterPro" id="IPR043128">
    <property type="entry name" value="Rev_trsase/Diguanyl_cyclase"/>
</dbReference>
<gene>
    <name evidence="3" type="ORF">SAMN02745207_02457</name>
</gene>
<keyword evidence="1" id="KW-0175">Coiled coil</keyword>
<dbReference type="InterPro" id="IPR050469">
    <property type="entry name" value="Diguanylate_Cyclase"/>
</dbReference>
<dbReference type="AlphaFoldDB" id="A0A1M5VSZ2"/>
<feature type="coiled-coil region" evidence="1">
    <location>
        <begin position="130"/>
        <end position="164"/>
    </location>
</feature>
<organism evidence="3 4">
    <name type="scientific">Clostridium grantii DSM 8605</name>
    <dbReference type="NCBI Taxonomy" id="1121316"/>
    <lineage>
        <taxon>Bacteria</taxon>
        <taxon>Bacillati</taxon>
        <taxon>Bacillota</taxon>
        <taxon>Clostridia</taxon>
        <taxon>Eubacteriales</taxon>
        <taxon>Clostridiaceae</taxon>
        <taxon>Clostridium</taxon>
    </lineage>
</organism>
<dbReference type="STRING" id="1121316.SAMN02745207_02457"/>
<evidence type="ECO:0000313" key="4">
    <source>
        <dbReference type="Proteomes" id="UP000184447"/>
    </source>
</evidence>
<dbReference type="PANTHER" id="PTHR45138:SF9">
    <property type="entry name" value="DIGUANYLATE CYCLASE DGCM-RELATED"/>
    <property type="match status" value="1"/>
</dbReference>